<dbReference type="Proteomes" id="UP001430953">
    <property type="component" value="Unassembled WGS sequence"/>
</dbReference>
<accession>A0AAW2EEZ2</accession>
<gene>
    <name evidence="1" type="ORF">PUN28_019128</name>
</gene>
<evidence type="ECO:0000313" key="1">
    <source>
        <dbReference type="EMBL" id="KAL0101777.1"/>
    </source>
</evidence>
<dbReference type="EMBL" id="JADYXP020000024">
    <property type="protein sequence ID" value="KAL0101777.1"/>
    <property type="molecule type" value="Genomic_DNA"/>
</dbReference>
<dbReference type="AlphaFoldDB" id="A0AAW2EEZ2"/>
<keyword evidence="2" id="KW-1185">Reference proteome</keyword>
<proteinExistence type="predicted"/>
<name>A0AAW2EEZ2_9HYME</name>
<comment type="caution">
    <text evidence="1">The sequence shown here is derived from an EMBL/GenBank/DDBJ whole genome shotgun (WGS) entry which is preliminary data.</text>
</comment>
<evidence type="ECO:0000313" key="2">
    <source>
        <dbReference type="Proteomes" id="UP001430953"/>
    </source>
</evidence>
<protein>
    <submittedName>
        <fullName evidence="1">Uncharacterized protein</fullName>
    </submittedName>
</protein>
<sequence length="132" mass="14937">MRHDVTTSLSDITIPRELEDVKVPEHCYRKVGYPRRREYIDRSTCVPSLYNLNVAEIQTDAKQVFGAETQTPRAATKETPMQTLSKCEFCYRPIQLPTTEGAMSSTHCIQHSSQWGYPAVVQFVRGVPCCPG</sequence>
<organism evidence="1 2">
    <name type="scientific">Cardiocondyla obscurior</name>
    <dbReference type="NCBI Taxonomy" id="286306"/>
    <lineage>
        <taxon>Eukaryota</taxon>
        <taxon>Metazoa</taxon>
        <taxon>Ecdysozoa</taxon>
        <taxon>Arthropoda</taxon>
        <taxon>Hexapoda</taxon>
        <taxon>Insecta</taxon>
        <taxon>Pterygota</taxon>
        <taxon>Neoptera</taxon>
        <taxon>Endopterygota</taxon>
        <taxon>Hymenoptera</taxon>
        <taxon>Apocrita</taxon>
        <taxon>Aculeata</taxon>
        <taxon>Formicoidea</taxon>
        <taxon>Formicidae</taxon>
        <taxon>Myrmicinae</taxon>
        <taxon>Cardiocondyla</taxon>
    </lineage>
</organism>
<reference evidence="1 2" key="1">
    <citation type="submission" date="2023-03" db="EMBL/GenBank/DDBJ databases">
        <title>High recombination rates correlate with genetic variation in Cardiocondyla obscurior ants.</title>
        <authorList>
            <person name="Errbii M."/>
        </authorList>
    </citation>
    <scope>NUCLEOTIDE SEQUENCE [LARGE SCALE GENOMIC DNA]</scope>
    <source>
        <strain evidence="1">Alpha-2009</strain>
        <tissue evidence="1">Whole body</tissue>
    </source>
</reference>